<sequence length="102" mass="11362">MTQLGELARLIRSKNAGPFDLTFDIMFDGQESYERVVRSKVLTAESFAKLYRVPLADVLFFEHEAALAIKISIPRPYGQCDAGDGDCYGGQQYGPLVELKVD</sequence>
<evidence type="ECO:0000313" key="2">
    <source>
        <dbReference type="EMBL" id="MBB4650609.1"/>
    </source>
</evidence>
<dbReference type="EMBL" id="JACHOT010000002">
    <property type="protein sequence ID" value="MBB4650609.1"/>
    <property type="molecule type" value="Genomic_DNA"/>
</dbReference>
<dbReference type="InterPro" id="IPR025496">
    <property type="entry name" value="DUF4387"/>
</dbReference>
<evidence type="ECO:0000259" key="1">
    <source>
        <dbReference type="Pfam" id="PF14330"/>
    </source>
</evidence>
<keyword evidence="3" id="KW-1185">Reference proteome</keyword>
<reference evidence="2 3" key="1">
    <citation type="submission" date="2020-08" db="EMBL/GenBank/DDBJ databases">
        <title>Genomic Encyclopedia of Type Strains, Phase IV (KMG-IV): sequencing the most valuable type-strain genomes for metagenomic binning, comparative biology and taxonomic classification.</title>
        <authorList>
            <person name="Goeker M."/>
        </authorList>
    </citation>
    <scope>NUCLEOTIDE SEQUENCE [LARGE SCALE GENOMIC DNA]</scope>
    <source>
        <strain evidence="2 3">DSM 7050</strain>
    </source>
</reference>
<name>A0ABR6L343_9HYPH</name>
<comment type="caution">
    <text evidence="2">The sequence shown here is derived from an EMBL/GenBank/DDBJ whole genome shotgun (WGS) entry which is preliminary data.</text>
</comment>
<protein>
    <recommendedName>
        <fullName evidence="1">DUF4387 domain-containing protein</fullName>
    </recommendedName>
</protein>
<dbReference type="Proteomes" id="UP000539538">
    <property type="component" value="Unassembled WGS sequence"/>
</dbReference>
<organism evidence="2 3">
    <name type="scientific">Aminobacter niigataensis</name>
    <dbReference type="NCBI Taxonomy" id="83265"/>
    <lineage>
        <taxon>Bacteria</taxon>
        <taxon>Pseudomonadati</taxon>
        <taxon>Pseudomonadota</taxon>
        <taxon>Alphaproteobacteria</taxon>
        <taxon>Hyphomicrobiales</taxon>
        <taxon>Phyllobacteriaceae</taxon>
        <taxon>Aminobacter</taxon>
    </lineage>
</organism>
<accession>A0ABR6L343</accession>
<proteinExistence type="predicted"/>
<evidence type="ECO:0000313" key="3">
    <source>
        <dbReference type="Proteomes" id="UP000539538"/>
    </source>
</evidence>
<dbReference type="Pfam" id="PF14330">
    <property type="entry name" value="DUF4387"/>
    <property type="match status" value="1"/>
</dbReference>
<feature type="domain" description="DUF4387" evidence="1">
    <location>
        <begin position="4"/>
        <end position="99"/>
    </location>
</feature>
<gene>
    <name evidence="2" type="ORF">GGQ99_002364</name>
</gene>
<dbReference type="RefSeq" id="WP_183262662.1">
    <property type="nucleotide sequence ID" value="NZ_BAAAVZ010000002.1"/>
</dbReference>